<dbReference type="OrthoDB" id="2660776at2"/>
<reference evidence="2 3" key="1">
    <citation type="submission" date="2016-10" db="EMBL/GenBank/DDBJ databases">
        <authorList>
            <person name="de Groot N.N."/>
        </authorList>
    </citation>
    <scope>NUCLEOTIDE SEQUENCE [LARGE SCALE GENOMIC DNA]</scope>
    <source>
        <strain evidence="2 3">DSM 12992</strain>
    </source>
</reference>
<feature type="transmembrane region" description="Helical" evidence="1">
    <location>
        <begin position="65"/>
        <end position="85"/>
    </location>
</feature>
<evidence type="ECO:0000256" key="1">
    <source>
        <dbReference type="SAM" id="Phobius"/>
    </source>
</evidence>
<feature type="transmembrane region" description="Helical" evidence="1">
    <location>
        <begin position="32"/>
        <end position="53"/>
    </location>
</feature>
<gene>
    <name evidence="2" type="ORF">SAMN05421842_104155</name>
</gene>
<dbReference type="AlphaFoldDB" id="A0A1I1K0T2"/>
<accession>A0A1I1K0T2</accession>
<keyword evidence="1" id="KW-0812">Transmembrane</keyword>
<evidence type="ECO:0000313" key="2">
    <source>
        <dbReference type="EMBL" id="SFC51593.1"/>
    </source>
</evidence>
<sequence length="281" mass="32566">MYIFLIILSIMSVITTEYIATAFIDFSILNLNFWVVIPAGSILIGMFLGWACSKAFNKSNKKFKKWHCLIVASVAIITFLGINYMEYRTTYLSDDYTTSRTFEGTPISEFIYTNNDGTEVKMNFINYQKYLLDNLDSTIKFKSGTTAEVKTSGQINYIVYFLQIIFMIIFAIFYFVINLSNLKYCDKCRRYHTVKHLFNFSPLEYDTVMNKLEDINYYALDLKELGNTKKKKSDSDVYFKVELSYCSQCKSGEIIIKKHKGNNSDNIKNISIDNSLIESLI</sequence>
<name>A0A1I1K0T2_9CLOT</name>
<proteinExistence type="predicted"/>
<dbReference type="RefSeq" id="WP_090089236.1">
    <property type="nucleotide sequence ID" value="NZ_FOMG01000004.1"/>
</dbReference>
<keyword evidence="1" id="KW-1133">Transmembrane helix</keyword>
<evidence type="ECO:0000313" key="3">
    <source>
        <dbReference type="Proteomes" id="UP000199263"/>
    </source>
</evidence>
<dbReference type="Proteomes" id="UP000199263">
    <property type="component" value="Unassembled WGS sequence"/>
</dbReference>
<keyword evidence="1" id="KW-0472">Membrane</keyword>
<organism evidence="2 3">
    <name type="scientific">Clostridium uliginosum</name>
    <dbReference type="NCBI Taxonomy" id="119641"/>
    <lineage>
        <taxon>Bacteria</taxon>
        <taxon>Bacillati</taxon>
        <taxon>Bacillota</taxon>
        <taxon>Clostridia</taxon>
        <taxon>Eubacteriales</taxon>
        <taxon>Clostridiaceae</taxon>
        <taxon>Clostridium</taxon>
    </lineage>
</organism>
<dbReference type="EMBL" id="FOMG01000004">
    <property type="protein sequence ID" value="SFC51593.1"/>
    <property type="molecule type" value="Genomic_DNA"/>
</dbReference>
<keyword evidence="3" id="KW-1185">Reference proteome</keyword>
<protein>
    <submittedName>
        <fullName evidence="2">Uncharacterized protein</fullName>
    </submittedName>
</protein>
<feature type="transmembrane region" description="Helical" evidence="1">
    <location>
        <begin position="157"/>
        <end position="177"/>
    </location>
</feature>